<gene>
    <name evidence="3" type="ORF">SAMN05421759_10812</name>
</gene>
<dbReference type="RefSeq" id="WP_076448525.1">
    <property type="nucleotide sequence ID" value="NZ_FTOQ01000008.1"/>
</dbReference>
<evidence type="ECO:0000313" key="4">
    <source>
        <dbReference type="Proteomes" id="UP000186684"/>
    </source>
</evidence>
<organism evidence="3 4">
    <name type="scientific">Roseivivax lentus</name>
    <dbReference type="NCBI Taxonomy" id="633194"/>
    <lineage>
        <taxon>Bacteria</taxon>
        <taxon>Pseudomonadati</taxon>
        <taxon>Pseudomonadota</taxon>
        <taxon>Alphaproteobacteria</taxon>
        <taxon>Rhodobacterales</taxon>
        <taxon>Roseobacteraceae</taxon>
        <taxon>Roseivivax</taxon>
    </lineage>
</organism>
<dbReference type="PANTHER" id="PTHR34977">
    <property type="entry name" value="UPF0337 PROTEIN YJBJ"/>
    <property type="match status" value="1"/>
</dbReference>
<dbReference type="InterPro" id="IPR036629">
    <property type="entry name" value="YjbJ_sf"/>
</dbReference>
<dbReference type="OrthoDB" id="9796058at2"/>
<dbReference type="AlphaFoldDB" id="A0A1N7NEI6"/>
<dbReference type="InterPro" id="IPR050423">
    <property type="entry name" value="UPF0337_stress_rsp"/>
</dbReference>
<evidence type="ECO:0000259" key="2">
    <source>
        <dbReference type="Pfam" id="PF05532"/>
    </source>
</evidence>
<dbReference type="Proteomes" id="UP000186684">
    <property type="component" value="Unassembled WGS sequence"/>
</dbReference>
<dbReference type="Gene3D" id="1.10.1470.10">
    <property type="entry name" value="YjbJ"/>
    <property type="match status" value="1"/>
</dbReference>
<comment type="similarity">
    <text evidence="1">Belongs to the UPF0337 (CsbD) family.</text>
</comment>
<dbReference type="Pfam" id="PF05532">
    <property type="entry name" value="CsbD"/>
    <property type="match status" value="1"/>
</dbReference>
<dbReference type="PIRSF" id="PIRSF039008">
    <property type="entry name" value="YjbJ"/>
    <property type="match status" value="1"/>
</dbReference>
<evidence type="ECO:0000256" key="1">
    <source>
        <dbReference type="ARBA" id="ARBA00009129"/>
    </source>
</evidence>
<evidence type="ECO:0000313" key="3">
    <source>
        <dbReference type="EMBL" id="SIS96730.1"/>
    </source>
</evidence>
<dbReference type="InterPro" id="IPR026042">
    <property type="entry name" value="YjbJ"/>
</dbReference>
<dbReference type="PANTHER" id="PTHR34977:SF1">
    <property type="entry name" value="UPF0337 PROTEIN YJBJ"/>
    <property type="match status" value="1"/>
</dbReference>
<sequence>MNMDELKGRFTEMKGHIREQWGDLSDDEVAETRGEREQLIGKIQAKYGKTREEAEREFDEWLAKL</sequence>
<feature type="domain" description="CsbD-like" evidence="2">
    <location>
        <begin position="4"/>
        <end position="56"/>
    </location>
</feature>
<dbReference type="SUPFAM" id="SSF69047">
    <property type="entry name" value="Hypothetical protein YjbJ"/>
    <property type="match status" value="1"/>
</dbReference>
<dbReference type="EMBL" id="FTOQ01000008">
    <property type="protein sequence ID" value="SIS96730.1"/>
    <property type="molecule type" value="Genomic_DNA"/>
</dbReference>
<dbReference type="InterPro" id="IPR008462">
    <property type="entry name" value="CsbD"/>
</dbReference>
<accession>A0A1N7NEI6</accession>
<keyword evidence="4" id="KW-1185">Reference proteome</keyword>
<protein>
    <submittedName>
        <fullName evidence="3">Uncharacterized conserved protein YjbJ, UPF0337 family</fullName>
    </submittedName>
</protein>
<proteinExistence type="inferred from homology"/>
<name>A0A1N7NEI6_9RHOB</name>
<reference evidence="4" key="1">
    <citation type="submission" date="2017-01" db="EMBL/GenBank/DDBJ databases">
        <authorList>
            <person name="Varghese N."/>
            <person name="Submissions S."/>
        </authorList>
    </citation>
    <scope>NUCLEOTIDE SEQUENCE [LARGE SCALE GENOMIC DNA]</scope>
    <source>
        <strain evidence="4">DSM 29430</strain>
    </source>
</reference>
<dbReference type="STRING" id="633194.SAMN05421759_10812"/>